<dbReference type="EMBL" id="BMDU01000008">
    <property type="protein sequence ID" value="GGA00880.1"/>
    <property type="molecule type" value="Genomic_DNA"/>
</dbReference>
<protein>
    <submittedName>
        <fullName evidence="5">PaaI family thioesterase</fullName>
    </submittedName>
</protein>
<dbReference type="SUPFAM" id="SSF54637">
    <property type="entry name" value="Thioesterase/thiol ester dehydrase-isomerase"/>
    <property type="match status" value="1"/>
</dbReference>
<dbReference type="PANTHER" id="PTHR21660">
    <property type="entry name" value="THIOESTERASE SUPERFAMILY MEMBER-RELATED"/>
    <property type="match status" value="1"/>
</dbReference>
<dbReference type="RefSeq" id="WP_025550801.1">
    <property type="nucleotide sequence ID" value="NZ_BATN01000095.1"/>
</dbReference>
<dbReference type="KEGG" id="sbar:H5V43_22530"/>
<evidence type="ECO:0000313" key="6">
    <source>
        <dbReference type="Proteomes" id="UP000593663"/>
    </source>
</evidence>
<dbReference type="Proteomes" id="UP000628109">
    <property type="component" value="Unassembled WGS sequence"/>
</dbReference>
<evidence type="ECO:0000259" key="3">
    <source>
        <dbReference type="Pfam" id="PF03061"/>
    </source>
</evidence>
<dbReference type="InterPro" id="IPR006683">
    <property type="entry name" value="Thioestr_dom"/>
</dbReference>
<keyword evidence="5" id="KW-0614">Plasmid</keyword>
<evidence type="ECO:0000256" key="2">
    <source>
        <dbReference type="ARBA" id="ARBA00022801"/>
    </source>
</evidence>
<dbReference type="PANTHER" id="PTHR21660:SF1">
    <property type="entry name" value="ACYL-COENZYME A THIOESTERASE 13"/>
    <property type="match status" value="1"/>
</dbReference>
<evidence type="ECO:0000256" key="1">
    <source>
        <dbReference type="ARBA" id="ARBA00008324"/>
    </source>
</evidence>
<reference evidence="4" key="1">
    <citation type="journal article" date="2014" name="Int. J. Syst. Evol. Microbiol.">
        <title>Complete genome of a new Firmicutes species belonging to the dominant human colonic microbiota ('Ruminococcus bicirculans') reveals two chromosomes and a selective capacity to utilize plant glucans.</title>
        <authorList>
            <consortium name="NISC Comparative Sequencing Program"/>
            <person name="Wegmann U."/>
            <person name="Louis P."/>
            <person name="Goesmann A."/>
            <person name="Henrissat B."/>
            <person name="Duncan S.H."/>
            <person name="Flint H.J."/>
        </authorList>
    </citation>
    <scope>NUCLEOTIDE SEQUENCE</scope>
    <source>
        <strain evidence="4">CCM 7327</strain>
    </source>
</reference>
<dbReference type="CDD" id="cd03443">
    <property type="entry name" value="PaaI_thioesterase"/>
    <property type="match status" value="1"/>
</dbReference>
<feature type="domain" description="Thioesterase" evidence="3">
    <location>
        <begin position="50"/>
        <end position="118"/>
    </location>
</feature>
<reference evidence="4" key="5">
    <citation type="submission" date="2024-05" db="EMBL/GenBank/DDBJ databases">
        <authorList>
            <person name="Sun Q."/>
            <person name="Sedlacek I."/>
        </authorList>
    </citation>
    <scope>NUCLEOTIDE SEQUENCE</scope>
    <source>
        <strain evidence="4">CCM 7327</strain>
    </source>
</reference>
<dbReference type="GO" id="GO:0047617">
    <property type="term" value="F:fatty acyl-CoA hydrolase activity"/>
    <property type="evidence" value="ECO:0007669"/>
    <property type="project" value="InterPro"/>
</dbReference>
<geneLocation type="plasmid" evidence="5 6">
    <name>p1</name>
</geneLocation>
<name>A0A7M2GP50_SPHSA</name>
<sequence length="136" mass="14402">MADVPGFAGIIIPWSAELDLVTISADDGLCSMRLPSRAALADHADGIAPGAVASLIDHVCGAAIMSRQMPISISTLNLKIDHIRPATPGSDVTAWGHCYRMTDAFAFVRVEVWDQDPSDVFATAQAVFSVKHRAAA</sequence>
<dbReference type="InterPro" id="IPR003736">
    <property type="entry name" value="PAAI_dom"/>
</dbReference>
<reference evidence="5" key="4">
    <citation type="journal article" date="2021" name="Microbiol. Resour. Announc.">
        <title>Complete Genome Sequence of Sphingobium barthaii KK22, a High-Molecular-Weight Polycyclic Aromatic Hydrocarbon-Degrading Soil Bacterium.</title>
        <authorList>
            <person name="Mori J.F."/>
            <person name="Kanaly R.A."/>
        </authorList>
    </citation>
    <scope>NUCLEOTIDE SEQUENCE</scope>
    <source>
        <strain evidence="5">KK22</strain>
    </source>
</reference>
<proteinExistence type="inferred from homology"/>
<accession>A0A7M2GP50</accession>
<organism evidence="5 6">
    <name type="scientific">Sphingobium fuliginis (strain ATCC 27551)</name>
    <dbReference type="NCBI Taxonomy" id="336203"/>
    <lineage>
        <taxon>Bacteria</taxon>
        <taxon>Pseudomonadati</taxon>
        <taxon>Pseudomonadota</taxon>
        <taxon>Alphaproteobacteria</taxon>
        <taxon>Sphingomonadales</taxon>
        <taxon>Sphingomonadaceae</taxon>
        <taxon>Sphingobium</taxon>
    </lineage>
</organism>
<dbReference type="Proteomes" id="UP000593663">
    <property type="component" value="Plasmid p1"/>
</dbReference>
<comment type="similarity">
    <text evidence="1">Belongs to the thioesterase PaaI family.</text>
</comment>
<dbReference type="InterPro" id="IPR029069">
    <property type="entry name" value="HotDog_dom_sf"/>
</dbReference>
<dbReference type="AlphaFoldDB" id="A0A7M2GP50"/>
<evidence type="ECO:0000313" key="5">
    <source>
        <dbReference type="EMBL" id="QOT74313.1"/>
    </source>
</evidence>
<evidence type="ECO:0000313" key="7">
    <source>
        <dbReference type="Proteomes" id="UP000628109"/>
    </source>
</evidence>
<keyword evidence="7" id="KW-1185">Reference proteome</keyword>
<reference evidence="7" key="2">
    <citation type="journal article" date="2019" name="Int. J. Syst. Evol. Microbiol.">
        <title>The Global Catalogue of Microorganisms (GCM) 10K type strain sequencing project: providing services to taxonomists for standard genome sequencing and annotation.</title>
        <authorList>
            <consortium name="The Broad Institute Genomics Platform"/>
            <consortium name="The Broad Institute Genome Sequencing Center for Infectious Disease"/>
            <person name="Wu L."/>
            <person name="Ma J."/>
        </authorList>
    </citation>
    <scope>NUCLEOTIDE SEQUENCE [LARGE SCALE GENOMIC DNA]</scope>
    <source>
        <strain evidence="7">CCM 7327</strain>
    </source>
</reference>
<dbReference type="InterPro" id="IPR039298">
    <property type="entry name" value="ACOT13"/>
</dbReference>
<dbReference type="EMBL" id="CP060037">
    <property type="protein sequence ID" value="QOT74313.1"/>
    <property type="molecule type" value="Genomic_DNA"/>
</dbReference>
<gene>
    <name evidence="4" type="ORF">GCM10019071_34450</name>
    <name evidence="5" type="ORF">H5V43_22530</name>
</gene>
<evidence type="ECO:0000313" key="4">
    <source>
        <dbReference type="EMBL" id="GGA00880.1"/>
    </source>
</evidence>
<reference evidence="6" key="3">
    <citation type="submission" date="2020-08" db="EMBL/GenBank/DDBJ databases">
        <title>Complete genome sequence of Sphingobium barthaii strain KK22, a high-molecular-weight polycyclic aromatic hydrocarbon-degrading soil bacterium.</title>
        <authorList>
            <person name="Mori J.F."/>
            <person name="Kanaly R.A."/>
        </authorList>
    </citation>
    <scope>NUCLEOTIDE SEQUENCE [LARGE SCALE GENOMIC DNA]</scope>
    <source>
        <strain evidence="6">KK22</strain>
        <plasmid evidence="6">p1</plasmid>
    </source>
</reference>
<keyword evidence="2" id="KW-0378">Hydrolase</keyword>
<dbReference type="Gene3D" id="3.10.129.10">
    <property type="entry name" value="Hotdog Thioesterase"/>
    <property type="match status" value="1"/>
</dbReference>
<dbReference type="Pfam" id="PF03061">
    <property type="entry name" value="4HBT"/>
    <property type="match status" value="1"/>
</dbReference>
<dbReference type="NCBIfam" id="TIGR00369">
    <property type="entry name" value="unchar_dom_1"/>
    <property type="match status" value="1"/>
</dbReference>